<feature type="region of interest" description="Disordered" evidence="1">
    <location>
        <begin position="140"/>
        <end position="174"/>
    </location>
</feature>
<keyword evidence="3" id="KW-1185">Reference proteome</keyword>
<evidence type="ECO:0000313" key="2">
    <source>
        <dbReference type="EMBL" id="KAG2560527.1"/>
    </source>
</evidence>
<proteinExistence type="predicted"/>
<name>A0A8T0PE26_PANVG</name>
<feature type="region of interest" description="Disordered" evidence="1">
    <location>
        <begin position="1"/>
        <end position="88"/>
    </location>
</feature>
<feature type="compositionally biased region" description="Polar residues" evidence="1">
    <location>
        <begin position="140"/>
        <end position="154"/>
    </location>
</feature>
<dbReference type="Proteomes" id="UP000823388">
    <property type="component" value="Chromosome 8K"/>
</dbReference>
<dbReference type="PANTHER" id="PTHR33157:SF10">
    <property type="entry name" value="TRANSPOSASE MUDR PLANT DOMAIN-CONTAINING PROTEIN"/>
    <property type="match status" value="1"/>
</dbReference>
<dbReference type="GO" id="GO:0032196">
    <property type="term" value="P:transposition"/>
    <property type="evidence" value="ECO:0007669"/>
    <property type="project" value="InterPro"/>
</dbReference>
<feature type="compositionally biased region" description="Polar residues" evidence="1">
    <location>
        <begin position="65"/>
        <end position="78"/>
    </location>
</feature>
<dbReference type="AlphaFoldDB" id="A0A8T0PE26"/>
<comment type="caution">
    <text evidence="2">The sequence shown here is derived from an EMBL/GenBank/DDBJ whole genome shotgun (WGS) entry which is preliminary data.</text>
</comment>
<dbReference type="PANTHER" id="PTHR33157">
    <property type="entry name" value="AUTONOMOUS TRANSPOSABLE ELEMENT EN-1 MOSAIC PROTEIN-RELATED"/>
    <property type="match status" value="1"/>
</dbReference>
<accession>A0A8T0PE26</accession>
<evidence type="ECO:0000256" key="1">
    <source>
        <dbReference type="SAM" id="MobiDB-lite"/>
    </source>
</evidence>
<sequence>MHGLRHKKLTGTQGARRGGSKQTGFSNDGFQSNRSKEDHAGTSKKGSADGTKSNRVNTRRVAALATSSERTSGGNSKTAAGDASLGGSNDINSTMLAVEGDHSERTSANGINCERVANGVNSQLNSASEGGERVANGVNSQLNSASEGGNSELNIGSKRSREDAPKRGRAKMSRTELKMAPRGGKFKYVNYNPKGLKYPSQLGAILKREYPGMIKVYDDHGTVVKHQLALSWNDYYWKKNKNGVCYAKRVNLFTVNLKHRAAAARILDAYLVKRVTNMVYQLRLDAVKVYFNKRKEECDDIRAHTIELTEEQYLASRVECDEYKRKRLKAQESCMNSEDTAQNRGGSQNFSETQQLLEHNFGPEKGSTLNTYAVMKSRYKTVDSTGRSGPIPSQKGQRCLDDYKELAADENSQDFDGKALYTMGGGMKHGRVPIGDGAVDKETVLVHRKSVPFKPINPDDYERVLKENDVNRALIMTMYADFGKEPLAEPLSRLASIDARRHQTTGSSHGASHSVDDRHESDDDDDSYHESSEDDDDDDDEDDAYLEGNVDAYSDYMKGDVDGRQIMEGNADDEEAVEGDP</sequence>
<protein>
    <submittedName>
        <fullName evidence="2">Uncharacterized protein</fullName>
    </submittedName>
</protein>
<feature type="compositionally biased region" description="Acidic residues" evidence="1">
    <location>
        <begin position="522"/>
        <end position="545"/>
    </location>
</feature>
<evidence type="ECO:0000313" key="3">
    <source>
        <dbReference type="Proteomes" id="UP000823388"/>
    </source>
</evidence>
<feature type="compositionally biased region" description="Acidic residues" evidence="1">
    <location>
        <begin position="570"/>
        <end position="581"/>
    </location>
</feature>
<organism evidence="2 3">
    <name type="scientific">Panicum virgatum</name>
    <name type="common">Blackwell switchgrass</name>
    <dbReference type="NCBI Taxonomy" id="38727"/>
    <lineage>
        <taxon>Eukaryota</taxon>
        <taxon>Viridiplantae</taxon>
        <taxon>Streptophyta</taxon>
        <taxon>Embryophyta</taxon>
        <taxon>Tracheophyta</taxon>
        <taxon>Spermatophyta</taxon>
        <taxon>Magnoliopsida</taxon>
        <taxon>Liliopsida</taxon>
        <taxon>Poales</taxon>
        <taxon>Poaceae</taxon>
        <taxon>PACMAD clade</taxon>
        <taxon>Panicoideae</taxon>
        <taxon>Panicodae</taxon>
        <taxon>Paniceae</taxon>
        <taxon>Panicinae</taxon>
        <taxon>Panicum</taxon>
        <taxon>Panicum sect. Hiantes</taxon>
    </lineage>
</organism>
<dbReference type="EMBL" id="CM029051">
    <property type="protein sequence ID" value="KAG2560527.1"/>
    <property type="molecule type" value="Genomic_DNA"/>
</dbReference>
<gene>
    <name evidence="2" type="ORF">PVAP13_8KG066500</name>
</gene>
<feature type="region of interest" description="Disordered" evidence="1">
    <location>
        <begin position="500"/>
        <end position="581"/>
    </location>
</feature>
<dbReference type="InterPro" id="IPR039266">
    <property type="entry name" value="EN-1/SPM"/>
</dbReference>
<feature type="compositionally biased region" description="Polar residues" evidence="1">
    <location>
        <begin position="20"/>
        <end position="33"/>
    </location>
</feature>
<reference evidence="2" key="1">
    <citation type="submission" date="2020-05" db="EMBL/GenBank/DDBJ databases">
        <title>WGS assembly of Panicum virgatum.</title>
        <authorList>
            <person name="Lovell J.T."/>
            <person name="Jenkins J."/>
            <person name="Shu S."/>
            <person name="Juenger T.E."/>
            <person name="Schmutz J."/>
        </authorList>
    </citation>
    <scope>NUCLEOTIDE SEQUENCE</scope>
    <source>
        <strain evidence="2">AP13</strain>
    </source>
</reference>